<dbReference type="Proteomes" id="UP001201020">
    <property type="component" value="Chromosome"/>
</dbReference>
<gene>
    <name evidence="4" type="primary">nuoB</name>
    <name evidence="4" type="ORF">K9W45_12205</name>
</gene>
<dbReference type="Gene3D" id="3.40.50.12280">
    <property type="match status" value="1"/>
</dbReference>
<dbReference type="NCBIfam" id="NF005012">
    <property type="entry name" value="PRK06411.1"/>
    <property type="match status" value="1"/>
</dbReference>
<dbReference type="InterPro" id="IPR006137">
    <property type="entry name" value="NADH_UbQ_OxRdtase-like_20kDa"/>
</dbReference>
<keyword evidence="4" id="KW-0560">Oxidoreductase</keyword>
<dbReference type="NCBIfam" id="TIGR01957">
    <property type="entry name" value="nuoB_fam"/>
    <property type="match status" value="1"/>
</dbReference>
<keyword evidence="2" id="KW-0411">Iron-sulfur</keyword>
<dbReference type="Pfam" id="PF01058">
    <property type="entry name" value="Oxidored_q6"/>
    <property type="match status" value="1"/>
</dbReference>
<sequence>MGKFADFFKKWARSSSIWPVRYCVACCSTEMAAAMASRFDMERYGVMPVWGPRQADFLMIGGIVTKKAATRIKTIYEQMPEPKYVLALGACTSGGGPYYDSYNAVQDVSEIVPIDVYVPGCPPRPEAILRGIEMIQEMIKKGIRADAPLQVDEKTKLKEVLKSYER</sequence>
<keyword evidence="2" id="KW-0520">NAD</keyword>
<organism evidence="4">
    <name type="scientific">Candidatus Heimdallarchaeum aukensis</name>
    <dbReference type="NCBI Taxonomy" id="2876573"/>
    <lineage>
        <taxon>Archaea</taxon>
        <taxon>Promethearchaeati</taxon>
        <taxon>Candidatus Heimdallarchaeota</taxon>
        <taxon>Candidatus Heimdallarchaeia (ex Rinke et al. 2021) (nom. nud.)</taxon>
        <taxon>Candidatus Heimdallarchaeales</taxon>
        <taxon>Candidatus Heimdallarchaeaceae</taxon>
        <taxon>Candidatus Heimdallarchaeum</taxon>
    </lineage>
</organism>
<keyword evidence="2" id="KW-0408">Iron</keyword>
<keyword evidence="2" id="KW-0004">4Fe-4S</keyword>
<evidence type="ECO:0000259" key="3">
    <source>
        <dbReference type="Pfam" id="PF01058"/>
    </source>
</evidence>
<dbReference type="EMBL" id="CP084166">
    <property type="protein sequence ID" value="UJG40583.1"/>
    <property type="molecule type" value="Genomic_DNA"/>
</dbReference>
<dbReference type="GO" id="GO:0045271">
    <property type="term" value="C:respiratory chain complex I"/>
    <property type="evidence" value="ECO:0007669"/>
    <property type="project" value="TreeGrafter"/>
</dbReference>
<proteinExistence type="inferred from homology"/>
<dbReference type="SUPFAM" id="SSF56770">
    <property type="entry name" value="HydA/Nqo6-like"/>
    <property type="match status" value="1"/>
</dbReference>
<dbReference type="GO" id="GO:0048038">
    <property type="term" value="F:quinone binding"/>
    <property type="evidence" value="ECO:0007669"/>
    <property type="project" value="InterPro"/>
</dbReference>
<protein>
    <submittedName>
        <fullName evidence="4">NADH-quinone oxidoreductase subunit NuoB</fullName>
        <ecNumber evidence="4">1.6.5.9</ecNumber>
    </submittedName>
</protein>
<name>A0A9Y1BKA3_9ARCH</name>
<reference evidence="4" key="1">
    <citation type="journal article" date="2022" name="Nat. Microbiol.">
        <title>Unique mobile elements and scalable gene flow at the prokaryote-eukaryote boundary revealed by circularized Asgard archaea genomes.</title>
        <authorList>
            <person name="Wu F."/>
            <person name="Speth D.R."/>
            <person name="Philosof A."/>
            <person name="Cremiere A."/>
            <person name="Narayanan A."/>
            <person name="Barco R.A."/>
            <person name="Connon S.A."/>
            <person name="Amend J.P."/>
            <person name="Antoshechkin I.A."/>
            <person name="Orphan V.J."/>
        </authorList>
    </citation>
    <scope>NUCLEOTIDE SEQUENCE</scope>
    <source>
        <strain evidence="4">PM71</strain>
    </source>
</reference>
<dbReference type="PANTHER" id="PTHR11995">
    <property type="entry name" value="NADH DEHYDROGENASE"/>
    <property type="match status" value="1"/>
</dbReference>
<dbReference type="GO" id="GO:0051539">
    <property type="term" value="F:4 iron, 4 sulfur cluster binding"/>
    <property type="evidence" value="ECO:0007669"/>
    <property type="project" value="UniProtKB-KW"/>
</dbReference>
<evidence type="ECO:0000256" key="2">
    <source>
        <dbReference type="RuleBase" id="RU004464"/>
    </source>
</evidence>
<dbReference type="GO" id="GO:0050136">
    <property type="term" value="F:NADH dehydrogenase (quinone) (non-electrogenic) activity"/>
    <property type="evidence" value="ECO:0007669"/>
    <property type="project" value="UniProtKB-EC"/>
</dbReference>
<dbReference type="PANTHER" id="PTHR11995:SF14">
    <property type="entry name" value="NADH DEHYDROGENASE [UBIQUINONE] IRON-SULFUR PROTEIN 7, MITOCHONDRIAL"/>
    <property type="match status" value="1"/>
</dbReference>
<dbReference type="InterPro" id="IPR006138">
    <property type="entry name" value="NADH_UQ_OxRdtase_20Kd_su"/>
</dbReference>
<evidence type="ECO:0000256" key="1">
    <source>
        <dbReference type="ARBA" id="ARBA00009173"/>
    </source>
</evidence>
<accession>A0A9Y1BKA3</accession>
<feature type="domain" description="NADH:ubiquinone oxidoreductase-like 20kDa subunit" evidence="3">
    <location>
        <begin position="26"/>
        <end position="134"/>
    </location>
</feature>
<evidence type="ECO:0000313" key="4">
    <source>
        <dbReference type="EMBL" id="UJG40583.1"/>
    </source>
</evidence>
<comment type="similarity">
    <text evidence="1 2">Belongs to the complex I 20 kDa subunit family.</text>
</comment>
<dbReference type="GO" id="GO:0008137">
    <property type="term" value="F:NADH dehydrogenase (ubiquinone) activity"/>
    <property type="evidence" value="ECO:0007669"/>
    <property type="project" value="InterPro"/>
</dbReference>
<dbReference type="GO" id="GO:0046872">
    <property type="term" value="F:metal ion binding"/>
    <property type="evidence" value="ECO:0007669"/>
    <property type="project" value="UniProtKB-KW"/>
</dbReference>
<dbReference type="EC" id="1.6.5.9" evidence="4"/>
<dbReference type="AlphaFoldDB" id="A0A9Y1BKA3"/>
<dbReference type="GO" id="GO:0015990">
    <property type="term" value="P:electron transport coupled proton transport"/>
    <property type="evidence" value="ECO:0007669"/>
    <property type="project" value="TreeGrafter"/>
</dbReference>
<dbReference type="GO" id="GO:0009060">
    <property type="term" value="P:aerobic respiration"/>
    <property type="evidence" value="ECO:0007669"/>
    <property type="project" value="TreeGrafter"/>
</dbReference>
<keyword evidence="2" id="KW-0479">Metal-binding</keyword>